<gene>
    <name evidence="4" type="ORF">DYB31_008714</name>
</gene>
<dbReference type="CDD" id="cd00038">
    <property type="entry name" value="CAP_ED"/>
    <property type="match status" value="1"/>
</dbReference>
<dbReference type="PROSITE" id="PS50006">
    <property type="entry name" value="FHA_DOMAIN"/>
    <property type="match status" value="1"/>
</dbReference>
<feature type="region of interest" description="Disordered" evidence="1">
    <location>
        <begin position="778"/>
        <end position="801"/>
    </location>
</feature>
<dbReference type="InterPro" id="IPR014710">
    <property type="entry name" value="RmlC-like_jellyroll"/>
</dbReference>
<dbReference type="Proteomes" id="UP000266196">
    <property type="component" value="Unassembled WGS sequence"/>
</dbReference>
<dbReference type="SUPFAM" id="SSF51206">
    <property type="entry name" value="cAMP-binding domain-like"/>
    <property type="match status" value="1"/>
</dbReference>
<dbReference type="InterPro" id="IPR008984">
    <property type="entry name" value="SMAD_FHA_dom_sf"/>
</dbReference>
<name>A0A397EG23_APHAT</name>
<feature type="domain" description="FHA" evidence="2">
    <location>
        <begin position="848"/>
        <end position="893"/>
    </location>
</feature>
<feature type="region of interest" description="Disordered" evidence="1">
    <location>
        <begin position="150"/>
        <end position="172"/>
    </location>
</feature>
<evidence type="ECO:0000259" key="3">
    <source>
        <dbReference type="PROSITE" id="PS50042"/>
    </source>
</evidence>
<dbReference type="CDD" id="cd00024">
    <property type="entry name" value="CD_CSD"/>
    <property type="match status" value="1"/>
</dbReference>
<evidence type="ECO:0000313" key="5">
    <source>
        <dbReference type="Proteomes" id="UP000266196"/>
    </source>
</evidence>
<dbReference type="Gene3D" id="2.60.120.10">
    <property type="entry name" value="Jelly Rolls"/>
    <property type="match status" value="1"/>
</dbReference>
<comment type="caution">
    <text evidence="4">The sequence shown here is derived from an EMBL/GenBank/DDBJ whole genome shotgun (WGS) entry which is preliminary data.</text>
</comment>
<dbReference type="InterPro" id="IPR000595">
    <property type="entry name" value="cNMP-bd_dom"/>
</dbReference>
<dbReference type="VEuPathDB" id="FungiDB:H257_18362"/>
<dbReference type="CDD" id="cd00060">
    <property type="entry name" value="FHA"/>
    <property type="match status" value="2"/>
</dbReference>
<proteinExistence type="predicted"/>
<dbReference type="AlphaFoldDB" id="A0A397EG23"/>
<accession>A0A397EG23</accession>
<reference evidence="4 5" key="1">
    <citation type="submission" date="2018-08" db="EMBL/GenBank/DDBJ databases">
        <title>Aphanomyces genome sequencing and annotation.</title>
        <authorList>
            <person name="Minardi D."/>
            <person name="Oidtmann B."/>
            <person name="Van Der Giezen M."/>
            <person name="Studholme D.J."/>
        </authorList>
    </citation>
    <scope>NUCLEOTIDE SEQUENCE [LARGE SCALE GENOMIC DNA]</scope>
    <source>
        <strain evidence="4 5">197901</strain>
    </source>
</reference>
<evidence type="ECO:0000256" key="1">
    <source>
        <dbReference type="SAM" id="MobiDB-lite"/>
    </source>
</evidence>
<feature type="domain" description="Cyclic nucleotide-binding" evidence="3">
    <location>
        <begin position="570"/>
        <end position="592"/>
    </location>
</feature>
<evidence type="ECO:0000259" key="2">
    <source>
        <dbReference type="PROSITE" id="PS50006"/>
    </source>
</evidence>
<dbReference type="PROSITE" id="PS50042">
    <property type="entry name" value="CNMP_BINDING_3"/>
    <property type="match status" value="1"/>
</dbReference>
<protein>
    <recommendedName>
        <fullName evidence="6">FHA domain-containing protein</fullName>
    </recommendedName>
</protein>
<sequence length="937" mass="105010">MRRTSKWGSKTFTSTSRCEATSCVSKRVDAATENPKSNLRVFRVTTDHVMETQQLVPQYEVTVHHACRLKMYHEGGREVTEDLEAQIAFDDGGFYVERLDEAGCVYGQHQVLVKLLGLDDEQSPWEPAANLLDDIPVVFRKWVAANKEDTGLSSTMPSDEDESRPPENAGRRISVRPRLFHRKVAMLPNTTYDFHSSPNCATYLKLPFDTGRRGYPISVGDIIEMGRGFVVRVVEIDVKTTSSVDKVVKLPPPKETTFGQAVDIRTQVCIRNLTQQTKLSKTTTVLEPAKLVLQLHHKEPADVIRVVTSPKNTLWFGSLHSSDIICPTLERLHAKIEFDGSRYVLSDFSNATRVVVGEIPVHIVPEDVLVVGDRHFKIVELKDDAVATPGLEIQTLRISARKHSHTKKHMPIKLDLPPNKLLHVGRAPQCNITLSNYSIKLVQFSILYENDRVWVMPLNGSLNQGLYRLLSRQERQREETVDTTVPVVSSVSPLLQLHKDTVFKVGCSEVEVVYIKHQPKSVSATTQDQMNDRYSILQELPWFLLSQNLPGFFSETGHLASHCKVQTIAAGEYIYSQGDDATRAYVVMRGSVLLDWTDYCAPYRDLYLLPLKHGLHETTLLEALAALPYMDMVPISLALQQRVALKMTRKSFPPQSSLLQDPCCIFFVSEGTIEIQFDDDMVEVHSKTFLFDRSSHAMPSLVDVNCLVLSADDFANTIGITLQHRRVEHPLAFITAFDTTPQNESAPPRKLSIRTDSMAKPKRKSSLIRAKELWTGVATEDEDHEPARSEPPVPLPPADSWRQKKRNAAMLQSRIEYLNLEASIESALVLYVLSGPNRGDVHIVRNTLTIGNAHGTSALKLRDHALSPQHALIFHRDGKYWLQDCNSHTGTFVRLTDDEACCLHVGDTLLAGDTEFTVLGTPALAPQSHKSASCCVT</sequence>
<dbReference type="InterPro" id="IPR000253">
    <property type="entry name" value="FHA_dom"/>
</dbReference>
<evidence type="ECO:0000313" key="4">
    <source>
        <dbReference type="EMBL" id="RHY82121.1"/>
    </source>
</evidence>
<dbReference type="VEuPathDB" id="FungiDB:H257_05537"/>
<dbReference type="Gene3D" id="2.60.200.20">
    <property type="match status" value="1"/>
</dbReference>
<dbReference type="EMBL" id="QUTE01022459">
    <property type="protein sequence ID" value="RHY82121.1"/>
    <property type="molecule type" value="Genomic_DNA"/>
</dbReference>
<dbReference type="InterPro" id="IPR018490">
    <property type="entry name" value="cNMP-bd_dom_sf"/>
</dbReference>
<evidence type="ECO:0008006" key="6">
    <source>
        <dbReference type="Google" id="ProtNLM"/>
    </source>
</evidence>
<organism evidence="4 5">
    <name type="scientific">Aphanomyces astaci</name>
    <name type="common">Crayfish plague agent</name>
    <dbReference type="NCBI Taxonomy" id="112090"/>
    <lineage>
        <taxon>Eukaryota</taxon>
        <taxon>Sar</taxon>
        <taxon>Stramenopiles</taxon>
        <taxon>Oomycota</taxon>
        <taxon>Saprolegniomycetes</taxon>
        <taxon>Saprolegniales</taxon>
        <taxon>Verrucalvaceae</taxon>
        <taxon>Aphanomyces</taxon>
    </lineage>
</organism>
<dbReference type="Pfam" id="PF00498">
    <property type="entry name" value="FHA"/>
    <property type="match status" value="1"/>
</dbReference>
<dbReference type="SUPFAM" id="SSF49879">
    <property type="entry name" value="SMAD/FHA domain"/>
    <property type="match status" value="2"/>
</dbReference>